<accession>A0ABP4M4G3</accession>
<dbReference type="EMBL" id="BAAALY010000004">
    <property type="protein sequence ID" value="GAA1536984.1"/>
    <property type="molecule type" value="Genomic_DNA"/>
</dbReference>
<dbReference type="InterPro" id="IPR011009">
    <property type="entry name" value="Kinase-like_dom_sf"/>
</dbReference>
<evidence type="ECO:0000313" key="1">
    <source>
        <dbReference type="EMBL" id="GAA1536984.1"/>
    </source>
</evidence>
<reference evidence="2" key="1">
    <citation type="journal article" date="2019" name="Int. J. Syst. Evol. Microbiol.">
        <title>The Global Catalogue of Microorganisms (GCM) 10K type strain sequencing project: providing services to taxonomists for standard genome sequencing and annotation.</title>
        <authorList>
            <consortium name="The Broad Institute Genomics Platform"/>
            <consortium name="The Broad Institute Genome Sequencing Center for Infectious Disease"/>
            <person name="Wu L."/>
            <person name="Ma J."/>
        </authorList>
    </citation>
    <scope>NUCLEOTIDE SEQUENCE [LARGE SCALE GENOMIC DNA]</scope>
    <source>
        <strain evidence="2">JCM 13319</strain>
    </source>
</reference>
<comment type="caution">
    <text evidence="1">The sequence shown here is derived from an EMBL/GenBank/DDBJ whole genome shotgun (WGS) entry which is preliminary data.</text>
</comment>
<evidence type="ECO:0000313" key="2">
    <source>
        <dbReference type="Proteomes" id="UP001501791"/>
    </source>
</evidence>
<name>A0ABP4M4G3_9MICO</name>
<dbReference type="Gene3D" id="1.10.510.10">
    <property type="entry name" value="Transferase(Phosphotransferase) domain 1"/>
    <property type="match status" value="1"/>
</dbReference>
<dbReference type="SUPFAM" id="SSF56112">
    <property type="entry name" value="Protein kinase-like (PK-like)"/>
    <property type="match status" value="1"/>
</dbReference>
<protein>
    <recommendedName>
        <fullName evidence="3">Protein kinase domain-containing protein</fullName>
    </recommendedName>
</protein>
<gene>
    <name evidence="1" type="ORF">GCM10009691_10340</name>
</gene>
<proteinExistence type="predicted"/>
<sequence length="365" mass="40480">MDVRPFSPADRESSEADIYRPQRKVMTWRVESARRISAEIDRLDDSRVCALVDAAEKVGVSISGTTRTAEVDGTPVFIKQLPLTHSEASDPTATRNHTGLPFVSHYGIGSPAHGVGRELAAHTFTSDWVRSGEADFFPLLLGWRIVDLKCESDLSEFDGDSPRRQWGTSWPQIETKLAEMMSAPTSMVLFLEHVPETLGSWVRRSVAEGSGSTVFAEAVGQIIDATAWMEKQGFHHFDVHPGNILVHDGRPIFTDFGLSLHRDFELTADEESSLSTHRGFDRDTGLMHLFHWTLFELGYTSRSRRLELLRAAAADPAASALNPVRAALGEKGADLIAEHASVAVRMTEMFAVLMRDAFGAKYDRR</sequence>
<evidence type="ECO:0008006" key="3">
    <source>
        <dbReference type="Google" id="ProtNLM"/>
    </source>
</evidence>
<dbReference type="Proteomes" id="UP001501791">
    <property type="component" value="Unassembled WGS sequence"/>
</dbReference>
<keyword evidence="2" id="KW-1185">Reference proteome</keyword>
<organism evidence="1 2">
    <name type="scientific">Brevibacterium picturae</name>
    <dbReference type="NCBI Taxonomy" id="260553"/>
    <lineage>
        <taxon>Bacteria</taxon>
        <taxon>Bacillati</taxon>
        <taxon>Actinomycetota</taxon>
        <taxon>Actinomycetes</taxon>
        <taxon>Micrococcales</taxon>
        <taxon>Brevibacteriaceae</taxon>
        <taxon>Brevibacterium</taxon>
    </lineage>
</organism>